<comment type="caution">
    <text evidence="1">The sequence shown here is derived from an EMBL/GenBank/DDBJ whole genome shotgun (WGS) entry which is preliminary data.</text>
</comment>
<accession>A0ACC2IDQ0</accession>
<gene>
    <name evidence="1" type="ORF">ONZ43_g5183</name>
</gene>
<dbReference type="EMBL" id="JAPESX010001546">
    <property type="protein sequence ID" value="KAJ8113300.1"/>
    <property type="molecule type" value="Genomic_DNA"/>
</dbReference>
<proteinExistence type="predicted"/>
<protein>
    <submittedName>
        <fullName evidence="1">Uncharacterized protein</fullName>
    </submittedName>
</protein>
<organism evidence="1 2">
    <name type="scientific">Nemania bipapillata</name>
    <dbReference type="NCBI Taxonomy" id="110536"/>
    <lineage>
        <taxon>Eukaryota</taxon>
        <taxon>Fungi</taxon>
        <taxon>Dikarya</taxon>
        <taxon>Ascomycota</taxon>
        <taxon>Pezizomycotina</taxon>
        <taxon>Sordariomycetes</taxon>
        <taxon>Xylariomycetidae</taxon>
        <taxon>Xylariales</taxon>
        <taxon>Xylariaceae</taxon>
        <taxon>Nemania</taxon>
    </lineage>
</organism>
<name>A0ACC2IDQ0_9PEZI</name>
<reference evidence="1" key="1">
    <citation type="submission" date="2022-11" db="EMBL/GenBank/DDBJ databases">
        <title>Genome Sequence of Nemania bipapillata.</title>
        <authorList>
            <person name="Buettner E."/>
        </authorList>
    </citation>
    <scope>NUCLEOTIDE SEQUENCE</scope>
    <source>
        <strain evidence="1">CP14</strain>
    </source>
</reference>
<keyword evidence="2" id="KW-1185">Reference proteome</keyword>
<sequence>MQLFGADTQENTLKELGVNSEKTQELTRAFTELLIKRNKSDTPIHVSFFYETLSTNIRGVGNTHVVEPDSAQVNGCGDAIPVRADHHNICKFATEKEEGYGLIVASIKKTLALLEGRPQDDEGRGTWIYNYGKAVNVGSVTINGGQRNSIS</sequence>
<evidence type="ECO:0000313" key="2">
    <source>
        <dbReference type="Proteomes" id="UP001153334"/>
    </source>
</evidence>
<dbReference type="Proteomes" id="UP001153334">
    <property type="component" value="Unassembled WGS sequence"/>
</dbReference>
<evidence type="ECO:0000313" key="1">
    <source>
        <dbReference type="EMBL" id="KAJ8113300.1"/>
    </source>
</evidence>